<dbReference type="InterPro" id="IPR029052">
    <property type="entry name" value="Metallo-depent_PP-like"/>
</dbReference>
<dbReference type="OrthoDB" id="5976022at2759"/>
<dbReference type="PRINTS" id="PR00114">
    <property type="entry name" value="STPHPHTASE"/>
</dbReference>
<reference evidence="3 4" key="1">
    <citation type="submission" date="2020-12" db="EMBL/GenBank/DDBJ databases">
        <title>Metabolic potential, ecology and presence of endohyphal bacteria is reflected in genomic diversity of Mucoromycotina.</title>
        <authorList>
            <person name="Muszewska A."/>
            <person name="Okrasinska A."/>
            <person name="Steczkiewicz K."/>
            <person name="Drgas O."/>
            <person name="Orlowska M."/>
            <person name="Perlinska-Lenart U."/>
            <person name="Aleksandrzak-Piekarczyk T."/>
            <person name="Szatraj K."/>
            <person name="Zielenkiewicz U."/>
            <person name="Pilsyk S."/>
            <person name="Malc E."/>
            <person name="Mieczkowski P."/>
            <person name="Kruszewska J.S."/>
            <person name="Biernat P."/>
            <person name="Pawlowska J."/>
        </authorList>
    </citation>
    <scope>NUCLEOTIDE SEQUENCE [LARGE SCALE GENOMIC DNA]</scope>
    <source>
        <strain evidence="3 4">CBS 142.35</strain>
    </source>
</reference>
<sequence>MTMLTLVWYFTICTLLCQSIVFGQRIVAVGDIHGDYHRMLTILKFSGIVDDDAHWAGGDTIFVQTGDIVDRGDDTIKLYQLIQKLQEEAPLHGGQVVSLLGNHEIMNLSGDWRYVSEHDIQIFGGVEERKKAFAPEGWIGRDLVEKNLTAKVGTSVFVHGGIHPSFAQEGVEGINLKTRQTILDYVESRGRHDPYKVFGGHGPTWYRGYALDDGNICSILDEALDLLEADRMVMGHTVQRDGMIHTRCGGKAVLIDIGISHVYGGHFGALEIVGDELTALYRDGRRRLLVDRGRPKMIHQEL</sequence>
<evidence type="ECO:0000259" key="2">
    <source>
        <dbReference type="Pfam" id="PF00149"/>
    </source>
</evidence>
<evidence type="ECO:0000313" key="4">
    <source>
        <dbReference type="Proteomes" id="UP000646827"/>
    </source>
</evidence>
<dbReference type="InterPro" id="IPR004843">
    <property type="entry name" value="Calcineurin-like_PHP"/>
</dbReference>
<protein>
    <recommendedName>
        <fullName evidence="2">Calcineurin-like phosphoesterase domain-containing protein</fullName>
    </recommendedName>
</protein>
<dbReference type="PANTHER" id="PTHR46546">
    <property type="entry name" value="SHEWANELLA-LIKE PROTEIN PHOSPHATASE 1"/>
    <property type="match status" value="1"/>
</dbReference>
<comment type="caution">
    <text evidence="3">The sequence shown here is derived from an EMBL/GenBank/DDBJ whole genome shotgun (WGS) entry which is preliminary data.</text>
</comment>
<proteinExistence type="predicted"/>
<evidence type="ECO:0000256" key="1">
    <source>
        <dbReference type="SAM" id="SignalP"/>
    </source>
</evidence>
<dbReference type="Proteomes" id="UP000646827">
    <property type="component" value="Unassembled WGS sequence"/>
</dbReference>
<dbReference type="AlphaFoldDB" id="A0A8H7SCM7"/>
<evidence type="ECO:0000313" key="3">
    <source>
        <dbReference type="EMBL" id="KAG2226170.1"/>
    </source>
</evidence>
<dbReference type="PANTHER" id="PTHR46546:SF4">
    <property type="entry name" value="SHEWANELLA-LIKE PROTEIN PHOSPHATASE 1"/>
    <property type="match status" value="1"/>
</dbReference>
<keyword evidence="1" id="KW-0732">Signal</keyword>
<keyword evidence="4" id="KW-1185">Reference proteome</keyword>
<feature type="domain" description="Calcineurin-like phosphoesterase" evidence="2">
    <location>
        <begin position="25"/>
        <end position="239"/>
    </location>
</feature>
<feature type="signal peptide" evidence="1">
    <location>
        <begin position="1"/>
        <end position="23"/>
    </location>
</feature>
<dbReference type="EMBL" id="JAEPRB010000019">
    <property type="protein sequence ID" value="KAG2226170.1"/>
    <property type="molecule type" value="Genomic_DNA"/>
</dbReference>
<feature type="chain" id="PRO_5034921805" description="Calcineurin-like phosphoesterase domain-containing protein" evidence="1">
    <location>
        <begin position="24"/>
        <end position="302"/>
    </location>
</feature>
<accession>A0A8H7SCM7</accession>
<organism evidence="3 4">
    <name type="scientific">Circinella minor</name>
    <dbReference type="NCBI Taxonomy" id="1195481"/>
    <lineage>
        <taxon>Eukaryota</taxon>
        <taxon>Fungi</taxon>
        <taxon>Fungi incertae sedis</taxon>
        <taxon>Mucoromycota</taxon>
        <taxon>Mucoromycotina</taxon>
        <taxon>Mucoromycetes</taxon>
        <taxon>Mucorales</taxon>
        <taxon>Lichtheimiaceae</taxon>
        <taxon>Circinella</taxon>
    </lineage>
</organism>
<dbReference type="InterPro" id="IPR006186">
    <property type="entry name" value="Ser/Thr-sp_prot-phosphatase"/>
</dbReference>
<gene>
    <name evidence="3" type="ORF">INT45_003315</name>
</gene>
<name>A0A8H7SCM7_9FUNG</name>
<dbReference type="Pfam" id="PF00149">
    <property type="entry name" value="Metallophos"/>
    <property type="match status" value="1"/>
</dbReference>
<dbReference type="GO" id="GO:0016787">
    <property type="term" value="F:hydrolase activity"/>
    <property type="evidence" value="ECO:0007669"/>
    <property type="project" value="InterPro"/>
</dbReference>
<dbReference type="Gene3D" id="3.60.21.10">
    <property type="match status" value="1"/>
</dbReference>
<dbReference type="SUPFAM" id="SSF56300">
    <property type="entry name" value="Metallo-dependent phosphatases"/>
    <property type="match status" value="1"/>
</dbReference>